<proteinExistence type="predicted"/>
<feature type="transmembrane region" description="Helical" evidence="2">
    <location>
        <begin position="85"/>
        <end position="105"/>
    </location>
</feature>
<feature type="transmembrane region" description="Helical" evidence="2">
    <location>
        <begin position="58"/>
        <end position="79"/>
    </location>
</feature>
<keyword evidence="2" id="KW-0812">Transmembrane</keyword>
<dbReference type="AlphaFoldDB" id="A0A1I7MEL2"/>
<protein>
    <submittedName>
        <fullName evidence="3">Uncharacterized protein</fullName>
    </submittedName>
</protein>
<evidence type="ECO:0000313" key="3">
    <source>
        <dbReference type="EMBL" id="SFV20250.1"/>
    </source>
</evidence>
<dbReference type="RefSeq" id="WP_091693114.1">
    <property type="nucleotide sequence ID" value="NZ_FPCG01000001.1"/>
</dbReference>
<reference evidence="3 4" key="1">
    <citation type="submission" date="2016-10" db="EMBL/GenBank/DDBJ databases">
        <authorList>
            <person name="de Groot N.N."/>
        </authorList>
    </citation>
    <scope>NUCLEOTIDE SEQUENCE [LARGE SCALE GENOMIC DNA]</scope>
    <source>
        <strain evidence="3 4">CGMCC 1.7054</strain>
    </source>
</reference>
<keyword evidence="4" id="KW-1185">Reference proteome</keyword>
<dbReference type="STRING" id="574650.SAMN04487966_101265"/>
<keyword evidence="2" id="KW-1133">Transmembrane helix</keyword>
<dbReference type="Proteomes" id="UP000198881">
    <property type="component" value="Unassembled WGS sequence"/>
</dbReference>
<dbReference type="OrthoDB" id="4883227at2"/>
<evidence type="ECO:0000256" key="1">
    <source>
        <dbReference type="SAM" id="MobiDB-lite"/>
    </source>
</evidence>
<sequence>MQSTQQTGSATAAGAAAGSAPSSGPHRSLVSLARAARPSLGSTAVTPRSFTIRWDRTAIALLVVLGLLTAVITGLAALFGAPTGAVAGISLLVAALGVAGLRLLALRDRKRRTDRQIEAAFEEAAAPASVGTVFDAAASAPWAVRTAAAAEKDSASVEEPDTAPDVSASTPGPANESATEQTVPSAARATAPTQLSVPRPTYLDAPEAVRPEPQPLELPEVKTAQPGTRLKDGVSAEYTARVQASANRTLDLDKVLERRRAV</sequence>
<accession>A0A1I7MEL2</accession>
<keyword evidence="2" id="KW-0472">Membrane</keyword>
<evidence type="ECO:0000256" key="2">
    <source>
        <dbReference type="SAM" id="Phobius"/>
    </source>
</evidence>
<feature type="compositionally biased region" description="Polar residues" evidence="1">
    <location>
        <begin position="167"/>
        <end position="184"/>
    </location>
</feature>
<name>A0A1I7MEL2_9MICC</name>
<feature type="region of interest" description="Disordered" evidence="1">
    <location>
        <begin position="1"/>
        <end position="28"/>
    </location>
</feature>
<gene>
    <name evidence="3" type="ORF">SAMN04487966_101265</name>
</gene>
<organism evidence="3 4">
    <name type="scientific">Micrococcus terreus</name>
    <dbReference type="NCBI Taxonomy" id="574650"/>
    <lineage>
        <taxon>Bacteria</taxon>
        <taxon>Bacillati</taxon>
        <taxon>Actinomycetota</taxon>
        <taxon>Actinomycetes</taxon>
        <taxon>Micrococcales</taxon>
        <taxon>Micrococcaceae</taxon>
        <taxon>Micrococcus</taxon>
    </lineage>
</organism>
<feature type="region of interest" description="Disordered" evidence="1">
    <location>
        <begin position="151"/>
        <end position="235"/>
    </location>
</feature>
<evidence type="ECO:0000313" key="4">
    <source>
        <dbReference type="Proteomes" id="UP000198881"/>
    </source>
</evidence>
<dbReference type="EMBL" id="FPCG01000001">
    <property type="protein sequence ID" value="SFV20250.1"/>
    <property type="molecule type" value="Genomic_DNA"/>
</dbReference>
<feature type="compositionally biased region" description="Low complexity" evidence="1">
    <location>
        <begin position="1"/>
        <end position="20"/>
    </location>
</feature>